<sequence length="99" mass="10780">MSNTSNKRLVIAWALLTLLTLVYVGMDEAVDRNGTLEASTVVTVSAIAIALIKVRIIFREFMEVRHAPVWLCRLTDSWVVLVAACLLGSYFIGLAVAAG</sequence>
<evidence type="ECO:0000256" key="6">
    <source>
        <dbReference type="SAM" id="Phobius"/>
    </source>
</evidence>
<proteinExistence type="predicted"/>
<dbReference type="OrthoDB" id="8595054at2"/>
<dbReference type="InterPro" id="IPR005171">
    <property type="entry name" value="Cyt_c_oxidase_su4_prok"/>
</dbReference>
<feature type="transmembrane region" description="Helical" evidence="6">
    <location>
        <begin position="38"/>
        <end position="58"/>
    </location>
</feature>
<keyword evidence="8" id="KW-1185">Reference proteome</keyword>
<organism evidence="7 8">
    <name type="scientific">Mycolicibacterium rutilum</name>
    <name type="common">Mycobacterium rutilum</name>
    <dbReference type="NCBI Taxonomy" id="370526"/>
    <lineage>
        <taxon>Bacteria</taxon>
        <taxon>Bacillati</taxon>
        <taxon>Actinomycetota</taxon>
        <taxon>Actinomycetes</taxon>
        <taxon>Mycobacteriales</taxon>
        <taxon>Mycobacteriaceae</taxon>
        <taxon>Mycolicibacterium</taxon>
    </lineage>
</organism>
<dbReference type="STRING" id="370526.SAMN04489835_3191"/>
<evidence type="ECO:0000256" key="2">
    <source>
        <dbReference type="ARBA" id="ARBA00022475"/>
    </source>
</evidence>
<protein>
    <submittedName>
        <fullName evidence="7">Cytochrome C oxidase subunit IV</fullName>
    </submittedName>
</protein>
<dbReference type="Pfam" id="PF03626">
    <property type="entry name" value="COX4_pro"/>
    <property type="match status" value="1"/>
</dbReference>
<name>A0A1H6K8T8_MYCRU</name>
<dbReference type="GO" id="GO:0005886">
    <property type="term" value="C:plasma membrane"/>
    <property type="evidence" value="ECO:0007669"/>
    <property type="project" value="UniProtKB-SubCell"/>
</dbReference>
<keyword evidence="4 6" id="KW-1133">Transmembrane helix</keyword>
<keyword evidence="5 6" id="KW-0472">Membrane</keyword>
<dbReference type="AlphaFoldDB" id="A0A1H6K8T8"/>
<evidence type="ECO:0000313" key="8">
    <source>
        <dbReference type="Proteomes" id="UP000182915"/>
    </source>
</evidence>
<evidence type="ECO:0000256" key="5">
    <source>
        <dbReference type="ARBA" id="ARBA00023136"/>
    </source>
</evidence>
<keyword evidence="3 6" id="KW-0812">Transmembrane</keyword>
<evidence type="ECO:0000256" key="3">
    <source>
        <dbReference type="ARBA" id="ARBA00022692"/>
    </source>
</evidence>
<accession>A0A1H6K8T8</accession>
<keyword evidence="2" id="KW-1003">Cell membrane</keyword>
<feature type="transmembrane region" description="Helical" evidence="6">
    <location>
        <begin position="78"/>
        <end position="98"/>
    </location>
</feature>
<evidence type="ECO:0000256" key="1">
    <source>
        <dbReference type="ARBA" id="ARBA00004651"/>
    </source>
</evidence>
<gene>
    <name evidence="7" type="ORF">SAMN04489835_3191</name>
</gene>
<feature type="transmembrane region" description="Helical" evidence="6">
    <location>
        <begin position="9"/>
        <end position="26"/>
    </location>
</feature>
<dbReference type="Proteomes" id="UP000182915">
    <property type="component" value="Chromosome I"/>
</dbReference>
<reference evidence="8" key="1">
    <citation type="submission" date="2016-10" db="EMBL/GenBank/DDBJ databases">
        <authorList>
            <person name="Varghese N."/>
            <person name="Submissions S."/>
        </authorList>
    </citation>
    <scope>NUCLEOTIDE SEQUENCE [LARGE SCALE GENOMIC DNA]</scope>
    <source>
        <strain evidence="8">DSM 45405</strain>
    </source>
</reference>
<evidence type="ECO:0000313" key="7">
    <source>
        <dbReference type="EMBL" id="SEH71444.1"/>
    </source>
</evidence>
<dbReference type="EMBL" id="LT629971">
    <property type="protein sequence ID" value="SEH71444.1"/>
    <property type="molecule type" value="Genomic_DNA"/>
</dbReference>
<comment type="subcellular location">
    <subcellularLocation>
        <location evidence="1">Cell membrane</location>
        <topology evidence="1">Multi-pass membrane protein</topology>
    </subcellularLocation>
</comment>
<dbReference type="RefSeq" id="WP_083407975.1">
    <property type="nucleotide sequence ID" value="NZ_LT629971.1"/>
</dbReference>
<evidence type="ECO:0000256" key="4">
    <source>
        <dbReference type="ARBA" id="ARBA00022989"/>
    </source>
</evidence>